<dbReference type="PANTHER" id="PTHR33802:SF1">
    <property type="entry name" value="XK-RELATED PROTEIN"/>
    <property type="match status" value="1"/>
</dbReference>
<feature type="compositionally biased region" description="Basic and acidic residues" evidence="1">
    <location>
        <begin position="79"/>
        <end position="88"/>
    </location>
</feature>
<feature type="transmembrane region" description="Helical" evidence="2">
    <location>
        <begin position="142"/>
        <end position="165"/>
    </location>
</feature>
<evidence type="ECO:0000256" key="2">
    <source>
        <dbReference type="SAM" id="Phobius"/>
    </source>
</evidence>
<dbReference type="STRING" id="1449350.OCH239_22170"/>
<feature type="transmembrane region" description="Helical" evidence="2">
    <location>
        <begin position="290"/>
        <end position="323"/>
    </location>
</feature>
<feature type="transmembrane region" description="Helical" evidence="2">
    <location>
        <begin position="200"/>
        <end position="219"/>
    </location>
</feature>
<feature type="transmembrane region" description="Helical" evidence="2">
    <location>
        <begin position="177"/>
        <end position="194"/>
    </location>
</feature>
<keyword evidence="2" id="KW-0472">Membrane</keyword>
<keyword evidence="2" id="KW-0812">Transmembrane</keyword>
<sequence length="329" mass="34753">MAAGAAELPRDQLDLGLRRFSGAAHERADEARGWRQAGLPAHAERIGPCGRALPHRGARERPGGGRIGDAARGPAPLARRQDADHRARRAELTSETQTKLWALAAFVAALAFAASPFLAPGFKGFEPTQFPVPQVDPAVQPAGYAFSIWGLIYVWLLLGTGYGLWKRADDPDWAPMRPALVASLAVGALWLPVAEASVPLATLLIWIMLGTALVAVMRAGDTDRWWQLAPVAIYAGWLTAASSVSIGLVLAGYGILPETPAALLALVLALRIAVTVQYRLHRAPEYGITVIWALAAVIVANAAPFNAAVVGLAVLGIGAILAIRGTDTE</sequence>
<proteinExistence type="predicted"/>
<keyword evidence="2" id="KW-1133">Transmembrane helix</keyword>
<dbReference type="PANTHER" id="PTHR33802">
    <property type="entry name" value="SI:CH211-161H7.5-RELATED"/>
    <property type="match status" value="1"/>
</dbReference>
<evidence type="ECO:0000313" key="4">
    <source>
        <dbReference type="Proteomes" id="UP000022447"/>
    </source>
</evidence>
<dbReference type="Proteomes" id="UP000022447">
    <property type="component" value="Unassembled WGS sequence"/>
</dbReference>
<evidence type="ECO:0000256" key="1">
    <source>
        <dbReference type="SAM" id="MobiDB-lite"/>
    </source>
</evidence>
<reference evidence="3 4" key="1">
    <citation type="submission" date="2014-01" db="EMBL/GenBank/DDBJ databases">
        <title>Roseivivax halodurans JCM 10272 Genome Sequencing.</title>
        <authorList>
            <person name="Lai Q."/>
            <person name="Li G."/>
            <person name="Shao Z."/>
        </authorList>
    </citation>
    <scope>NUCLEOTIDE SEQUENCE [LARGE SCALE GENOMIC DNA]</scope>
    <source>
        <strain evidence="3 4">JCM 10272</strain>
    </source>
</reference>
<feature type="transmembrane region" description="Helical" evidence="2">
    <location>
        <begin position="261"/>
        <end position="278"/>
    </location>
</feature>
<dbReference type="eggNOG" id="ENOG502Z8YM">
    <property type="taxonomic scope" value="Bacteria"/>
</dbReference>
<keyword evidence="4" id="KW-1185">Reference proteome</keyword>
<accession>X7EF42</accession>
<dbReference type="PATRIC" id="fig|1449350.3.peg.2223"/>
<comment type="caution">
    <text evidence="3">The sequence shown here is derived from an EMBL/GenBank/DDBJ whole genome shotgun (WGS) entry which is preliminary data.</text>
</comment>
<keyword evidence="3" id="KW-0030">Aminoacyl-tRNA synthetase</keyword>
<name>X7EF42_9RHOB</name>
<organism evidence="3 4">
    <name type="scientific">Roseivivax halodurans JCM 10272</name>
    <dbReference type="NCBI Taxonomy" id="1449350"/>
    <lineage>
        <taxon>Bacteria</taxon>
        <taxon>Pseudomonadati</taxon>
        <taxon>Pseudomonadota</taxon>
        <taxon>Alphaproteobacteria</taxon>
        <taxon>Rhodobacterales</taxon>
        <taxon>Roseobacteraceae</taxon>
        <taxon>Roseivivax</taxon>
    </lineage>
</organism>
<gene>
    <name evidence="3" type="ORF">OCH239_22170</name>
</gene>
<feature type="region of interest" description="Disordered" evidence="1">
    <location>
        <begin position="45"/>
        <end position="88"/>
    </location>
</feature>
<dbReference type="GO" id="GO:0004812">
    <property type="term" value="F:aminoacyl-tRNA ligase activity"/>
    <property type="evidence" value="ECO:0007669"/>
    <property type="project" value="UniProtKB-KW"/>
</dbReference>
<feature type="transmembrane region" description="Helical" evidence="2">
    <location>
        <begin position="231"/>
        <end position="255"/>
    </location>
</feature>
<protein>
    <submittedName>
        <fullName evidence="3">Seryl-tRNA synthetase</fullName>
    </submittedName>
</protein>
<keyword evidence="3" id="KW-0436">Ligase</keyword>
<evidence type="ECO:0000313" key="3">
    <source>
        <dbReference type="EMBL" id="ETX14709.1"/>
    </source>
</evidence>
<feature type="transmembrane region" description="Helical" evidence="2">
    <location>
        <begin position="100"/>
        <end position="122"/>
    </location>
</feature>
<dbReference type="EMBL" id="JALZ01000009">
    <property type="protein sequence ID" value="ETX14709.1"/>
    <property type="molecule type" value="Genomic_DNA"/>
</dbReference>
<dbReference type="AlphaFoldDB" id="X7EF42"/>